<keyword evidence="1" id="KW-0472">Membrane</keyword>
<organism evidence="2 3">
    <name type="scientific">Aeromicrobium halocynthiae</name>
    <dbReference type="NCBI Taxonomy" id="560557"/>
    <lineage>
        <taxon>Bacteria</taxon>
        <taxon>Bacillati</taxon>
        <taxon>Actinomycetota</taxon>
        <taxon>Actinomycetes</taxon>
        <taxon>Propionibacteriales</taxon>
        <taxon>Nocardioidaceae</taxon>
        <taxon>Aeromicrobium</taxon>
    </lineage>
</organism>
<dbReference type="Proteomes" id="UP001501480">
    <property type="component" value="Unassembled WGS sequence"/>
</dbReference>
<keyword evidence="1" id="KW-1133">Transmembrane helix</keyword>
<comment type="caution">
    <text evidence="2">The sequence shown here is derived from an EMBL/GenBank/DDBJ whole genome shotgun (WGS) entry which is preliminary data.</text>
</comment>
<feature type="transmembrane region" description="Helical" evidence="1">
    <location>
        <begin position="75"/>
        <end position="94"/>
    </location>
</feature>
<feature type="transmembrane region" description="Helical" evidence="1">
    <location>
        <begin position="106"/>
        <end position="129"/>
    </location>
</feature>
<gene>
    <name evidence="2" type="ORF">GCM10009821_25110</name>
</gene>
<proteinExistence type="predicted"/>
<dbReference type="RefSeq" id="WP_344329234.1">
    <property type="nucleotide sequence ID" value="NZ_BAAAPY010000010.1"/>
</dbReference>
<keyword evidence="1" id="KW-0812">Transmembrane</keyword>
<evidence type="ECO:0000313" key="2">
    <source>
        <dbReference type="EMBL" id="GAA2083086.1"/>
    </source>
</evidence>
<reference evidence="2 3" key="1">
    <citation type="journal article" date="2019" name="Int. J. Syst. Evol. Microbiol.">
        <title>The Global Catalogue of Microorganisms (GCM) 10K type strain sequencing project: providing services to taxonomists for standard genome sequencing and annotation.</title>
        <authorList>
            <consortium name="The Broad Institute Genomics Platform"/>
            <consortium name="The Broad Institute Genome Sequencing Center for Infectious Disease"/>
            <person name="Wu L."/>
            <person name="Ma J."/>
        </authorList>
    </citation>
    <scope>NUCLEOTIDE SEQUENCE [LARGE SCALE GENOMIC DNA]</scope>
    <source>
        <strain evidence="2 3">JCM 15749</strain>
    </source>
</reference>
<accession>A0ABN2W3V9</accession>
<dbReference type="EMBL" id="BAAAPY010000010">
    <property type="protein sequence ID" value="GAA2083086.1"/>
    <property type="molecule type" value="Genomic_DNA"/>
</dbReference>
<name>A0ABN2W3V9_9ACTN</name>
<evidence type="ECO:0000256" key="1">
    <source>
        <dbReference type="SAM" id="Phobius"/>
    </source>
</evidence>
<protein>
    <recommendedName>
        <fullName evidence="4">Transmembrane protein</fullName>
    </recommendedName>
</protein>
<sequence length="148" mass="15367">MSENADLEQPVEDEKPPRRAVIAWSAGGAVAIVALVTLGATALAALPAGLGVTLTYVVVLVGVYALHVWLCGWRVLVGALLAVPGLLLSGLALVGAQELDRDSDTVVVVLAALLAGLVGWGTCALAVAIRNRWGNNSFADWHLSFPDF</sequence>
<evidence type="ECO:0008006" key="4">
    <source>
        <dbReference type="Google" id="ProtNLM"/>
    </source>
</evidence>
<evidence type="ECO:0000313" key="3">
    <source>
        <dbReference type="Proteomes" id="UP001501480"/>
    </source>
</evidence>
<feature type="transmembrane region" description="Helical" evidence="1">
    <location>
        <begin position="50"/>
        <end position="70"/>
    </location>
</feature>
<feature type="transmembrane region" description="Helical" evidence="1">
    <location>
        <begin position="21"/>
        <end position="44"/>
    </location>
</feature>
<keyword evidence="3" id="KW-1185">Reference proteome</keyword>